<evidence type="ECO:0000256" key="3">
    <source>
        <dbReference type="ARBA" id="ARBA00022692"/>
    </source>
</evidence>
<accession>A0ABD0J2U0</accession>
<sequence>GDGSRTCRIQPNFDPQYVAAYLMHYRPGRGCYSNSSSPSHQLVHVINLKLDDVTDQSTRKQVVLKIEPKDFTRIESSDGEKNSVEVHERPLVFVLNSEQPVKWKVEVSNKFPAHNRQLYLIPKHSTIRFKKRRNGAQARGRRRVMPTALDEHQFLLWVKRRFKAVTSYSEVEGEKLLFYVGIAEGSSSECRLNEMQPSPYALMAHMERQAVSGCTSTGMQNVLERPVYIIELLDVPPHVLDAGKQVELDIMSSSGKEIEHDFYLVLRSPESIKWVLRSHRIQGWIDVVSDADVDLRGIRMHTVALRHEEMESTGNDLINWAEYYVAPVRAYTAVTSANIIQLLLPSLDNVKGNEALPENDDVLPEKSGGPSLRTESPSTDMRDHLRHIILTRCEEGVMEATLPTFLTQARELDLPIEQLSLLDGSCRATKNRTHVILRTDLDKCQTRKITVDDNDVYSNAIVIHASGMVGAILEEELGSGYFDLQATSGSGWSETGVEEADATYVDDEDFTAHKVEIDIECQVPKNPAPAPDRRPKQDVDEQPTEDEPQCEMRMYEDPFYLRRVVNFPFTVNNFHGVYVFATAPSERGAHVLIENCWVTRWADPHTPDTDQIVLVQKGCTHSDGAKWFQYSQLSSRIKVDKTTQERLIINKVLPHNSYLHCQLSTCRAGEETLGQKCPPDPHEFCDSKGMPKMFLQRNSQSCGVHTIGPLEITNEIRIIEDPTTSNTQGTKPQAGAGNGNGGESKATSSGSHSGAEQSVIIEGLDSGTVVGIAFAAFAIGILLTGALWFIHTHTGPSKRGMSSVSMVGTSGDVTPNSSSPISA</sequence>
<feature type="region of interest" description="Disordered" evidence="9">
    <location>
        <begin position="521"/>
        <end position="550"/>
    </location>
</feature>
<keyword evidence="5 10" id="KW-1133">Transmembrane helix</keyword>
<evidence type="ECO:0000256" key="8">
    <source>
        <dbReference type="ARBA" id="ARBA00023180"/>
    </source>
</evidence>
<comment type="caution">
    <text evidence="12">The sequence shown here is derived from an EMBL/GenBank/DDBJ whole genome shotgun (WGS) entry which is preliminary data.</text>
</comment>
<feature type="region of interest" description="Disordered" evidence="9">
    <location>
        <begin position="796"/>
        <end position="823"/>
    </location>
</feature>
<comment type="subcellular location">
    <subcellularLocation>
        <location evidence="1">Cell membrane</location>
        <topology evidence="1">Single-pass type I membrane protein</topology>
    </subcellularLocation>
</comment>
<evidence type="ECO:0000256" key="6">
    <source>
        <dbReference type="ARBA" id="ARBA00023136"/>
    </source>
</evidence>
<dbReference type="InterPro" id="IPR058899">
    <property type="entry name" value="TGFBR3/Endoglin-like_N"/>
</dbReference>
<evidence type="ECO:0000256" key="5">
    <source>
        <dbReference type="ARBA" id="ARBA00022989"/>
    </source>
</evidence>
<dbReference type="Gene3D" id="2.60.40.4100">
    <property type="entry name" value="Zona pellucida, ZP-C domain"/>
    <property type="match status" value="1"/>
</dbReference>
<feature type="transmembrane region" description="Helical" evidence="10">
    <location>
        <begin position="769"/>
        <end position="790"/>
    </location>
</feature>
<dbReference type="Pfam" id="PF00100">
    <property type="entry name" value="Zona_pellucida"/>
    <property type="match status" value="1"/>
</dbReference>
<keyword evidence="3 10" id="KW-0812">Transmembrane</keyword>
<protein>
    <recommendedName>
        <fullName evidence="11">ZP domain-containing protein</fullName>
    </recommendedName>
</protein>
<gene>
    <name evidence="12" type="ORF">BaRGS_00039637</name>
</gene>
<dbReference type="SMART" id="SM00241">
    <property type="entry name" value="ZP"/>
    <property type="match status" value="1"/>
</dbReference>
<feature type="compositionally biased region" description="Acidic residues" evidence="9">
    <location>
        <begin position="540"/>
        <end position="549"/>
    </location>
</feature>
<dbReference type="InterPro" id="IPR055355">
    <property type="entry name" value="ZP-C"/>
</dbReference>
<dbReference type="PANTHER" id="PTHR14002:SF45">
    <property type="entry name" value="ZP DOMAIN-CONTAINING PROTEIN"/>
    <property type="match status" value="1"/>
</dbReference>
<evidence type="ECO:0000256" key="7">
    <source>
        <dbReference type="ARBA" id="ARBA00023157"/>
    </source>
</evidence>
<keyword evidence="6 10" id="KW-0472">Membrane</keyword>
<dbReference type="EMBL" id="JACVVK020000709">
    <property type="protein sequence ID" value="KAK7453346.1"/>
    <property type="molecule type" value="Genomic_DNA"/>
</dbReference>
<dbReference type="AlphaFoldDB" id="A0ABD0J2U0"/>
<dbReference type="PANTHER" id="PTHR14002">
    <property type="entry name" value="ENDOGLIN/TGF-BETA RECEPTOR TYPE III"/>
    <property type="match status" value="1"/>
</dbReference>
<evidence type="ECO:0000256" key="9">
    <source>
        <dbReference type="SAM" id="MobiDB-lite"/>
    </source>
</evidence>
<dbReference type="InterPro" id="IPR042235">
    <property type="entry name" value="ZP-C_dom"/>
</dbReference>
<dbReference type="PROSITE" id="PS51034">
    <property type="entry name" value="ZP_2"/>
    <property type="match status" value="1"/>
</dbReference>
<feature type="non-terminal residue" evidence="12">
    <location>
        <position position="1"/>
    </location>
</feature>
<name>A0ABD0J2U0_9CAEN</name>
<proteinExistence type="predicted"/>
<feature type="domain" description="ZP" evidence="11">
    <location>
        <begin position="392"/>
        <end position="684"/>
    </location>
</feature>
<dbReference type="Proteomes" id="UP001519460">
    <property type="component" value="Unassembled WGS sequence"/>
</dbReference>
<evidence type="ECO:0000313" key="12">
    <source>
        <dbReference type="EMBL" id="KAK7453346.1"/>
    </source>
</evidence>
<evidence type="ECO:0000313" key="13">
    <source>
        <dbReference type="Proteomes" id="UP001519460"/>
    </source>
</evidence>
<evidence type="ECO:0000256" key="4">
    <source>
        <dbReference type="ARBA" id="ARBA00022729"/>
    </source>
</evidence>
<keyword evidence="8" id="KW-0325">Glycoprotein</keyword>
<evidence type="ECO:0000256" key="2">
    <source>
        <dbReference type="ARBA" id="ARBA00022475"/>
    </source>
</evidence>
<feature type="region of interest" description="Disordered" evidence="9">
    <location>
        <begin position="355"/>
        <end position="378"/>
    </location>
</feature>
<evidence type="ECO:0000256" key="1">
    <source>
        <dbReference type="ARBA" id="ARBA00004251"/>
    </source>
</evidence>
<organism evidence="12 13">
    <name type="scientific">Batillaria attramentaria</name>
    <dbReference type="NCBI Taxonomy" id="370345"/>
    <lineage>
        <taxon>Eukaryota</taxon>
        <taxon>Metazoa</taxon>
        <taxon>Spiralia</taxon>
        <taxon>Lophotrochozoa</taxon>
        <taxon>Mollusca</taxon>
        <taxon>Gastropoda</taxon>
        <taxon>Caenogastropoda</taxon>
        <taxon>Sorbeoconcha</taxon>
        <taxon>Cerithioidea</taxon>
        <taxon>Batillariidae</taxon>
        <taxon>Batillaria</taxon>
    </lineage>
</organism>
<keyword evidence="2" id="KW-1003">Cell membrane</keyword>
<keyword evidence="7" id="KW-1015">Disulfide bond</keyword>
<reference evidence="12 13" key="1">
    <citation type="journal article" date="2023" name="Sci. Data">
        <title>Genome assembly of the Korean intertidal mud-creeper Batillaria attramentaria.</title>
        <authorList>
            <person name="Patra A.K."/>
            <person name="Ho P.T."/>
            <person name="Jun S."/>
            <person name="Lee S.J."/>
            <person name="Kim Y."/>
            <person name="Won Y.J."/>
        </authorList>
    </citation>
    <scope>NUCLEOTIDE SEQUENCE [LARGE SCALE GENOMIC DNA]</scope>
    <source>
        <strain evidence="12">Wonlab-2016</strain>
    </source>
</reference>
<keyword evidence="4" id="KW-0732">Signal</keyword>
<dbReference type="Gene3D" id="2.60.40.3210">
    <property type="entry name" value="Zona pellucida, ZP-N domain"/>
    <property type="match status" value="1"/>
</dbReference>
<dbReference type="Pfam" id="PF26060">
    <property type="entry name" value="TGFBR3_N"/>
    <property type="match status" value="2"/>
</dbReference>
<dbReference type="InterPro" id="IPR001507">
    <property type="entry name" value="ZP_dom"/>
</dbReference>
<evidence type="ECO:0000259" key="11">
    <source>
        <dbReference type="PROSITE" id="PS51034"/>
    </source>
</evidence>
<keyword evidence="13" id="KW-1185">Reference proteome</keyword>
<feature type="compositionally biased region" description="Polar residues" evidence="9">
    <location>
        <begin position="722"/>
        <end position="731"/>
    </location>
</feature>
<evidence type="ECO:0000256" key="10">
    <source>
        <dbReference type="SAM" id="Phobius"/>
    </source>
</evidence>
<feature type="region of interest" description="Disordered" evidence="9">
    <location>
        <begin position="722"/>
        <end position="753"/>
    </location>
</feature>
<feature type="compositionally biased region" description="Low complexity" evidence="9">
    <location>
        <begin position="800"/>
        <end position="814"/>
    </location>
</feature>